<keyword evidence="10 17" id="KW-0249">Electron transport</keyword>
<dbReference type="PANTHER" id="PTHR43507:SF20">
    <property type="entry name" value="NADH-UBIQUINONE OXIDOREDUCTASE CHAIN 4"/>
    <property type="match status" value="1"/>
</dbReference>
<feature type="transmembrane region" description="Helical" evidence="17">
    <location>
        <begin position="220"/>
        <end position="239"/>
    </location>
</feature>
<comment type="catalytic activity">
    <reaction evidence="16 17">
        <text>a ubiquinone + NADH + 5 H(+)(in) = a ubiquinol + NAD(+) + 4 H(+)(out)</text>
        <dbReference type="Rhea" id="RHEA:29091"/>
        <dbReference type="Rhea" id="RHEA-COMP:9565"/>
        <dbReference type="Rhea" id="RHEA-COMP:9566"/>
        <dbReference type="ChEBI" id="CHEBI:15378"/>
        <dbReference type="ChEBI" id="CHEBI:16389"/>
        <dbReference type="ChEBI" id="CHEBI:17976"/>
        <dbReference type="ChEBI" id="CHEBI:57540"/>
        <dbReference type="ChEBI" id="CHEBI:57945"/>
        <dbReference type="EC" id="7.1.1.2"/>
    </reaction>
</comment>
<evidence type="ECO:0000256" key="11">
    <source>
        <dbReference type="ARBA" id="ARBA00022989"/>
    </source>
</evidence>
<keyword evidence="6 17" id="KW-0813">Transport</keyword>
<feature type="transmembrane region" description="Helical" evidence="17">
    <location>
        <begin position="16"/>
        <end position="34"/>
    </location>
</feature>
<evidence type="ECO:0000256" key="17">
    <source>
        <dbReference type="RuleBase" id="RU003297"/>
    </source>
</evidence>
<geneLocation type="mitochondrion" evidence="19"/>
<evidence type="ECO:0000256" key="15">
    <source>
        <dbReference type="ARBA" id="ARBA00023136"/>
    </source>
</evidence>
<feature type="transmembrane region" description="Helical" evidence="17">
    <location>
        <begin position="272"/>
        <end position="291"/>
    </location>
</feature>
<name>A0A173MZY0_STREA</name>
<dbReference type="GO" id="GO:0008137">
    <property type="term" value="F:NADH dehydrogenase (ubiquinone) activity"/>
    <property type="evidence" value="ECO:0007669"/>
    <property type="project" value="UniProtKB-UniRule"/>
</dbReference>
<evidence type="ECO:0000256" key="14">
    <source>
        <dbReference type="ARBA" id="ARBA00023128"/>
    </source>
</evidence>
<evidence type="ECO:0000256" key="16">
    <source>
        <dbReference type="ARBA" id="ARBA00049551"/>
    </source>
</evidence>
<reference evidence="19" key="1">
    <citation type="submission" date="2015-04" db="EMBL/GenBank/DDBJ databases">
        <title>Genome, transcriptome and proteome adaptations to nematode parasitism in Strongyloides.</title>
        <authorList>
            <person name="Hunt V."/>
            <person name="Tsai I.J."/>
            <person name="Coghlan A."/>
            <person name="Reid A.J."/>
            <person name="Holroyd N."/>
            <person name="Foth B."/>
            <person name="Tracey A."/>
            <person name="Cotton J.A."/>
            <person name="Stanley E."/>
            <person name="Beasley H."/>
            <person name="Bennett H."/>
            <person name="Brooks K."/>
            <person name="Kikuchi T."/>
            <person name="Viney M."/>
            <person name="Berriman M."/>
        </authorList>
    </citation>
    <scope>NUCLEOTIDE SEQUENCE</scope>
    <source>
        <strain evidence="19">LIN</strain>
    </source>
</reference>
<proteinExistence type="inferred from homology"/>
<comment type="similarity">
    <text evidence="3 17">Belongs to the complex I subunit 4 family.</text>
</comment>
<accession>A0A173MZY0</accession>
<feature type="transmembrane region" description="Helical" evidence="17">
    <location>
        <begin position="191"/>
        <end position="208"/>
    </location>
</feature>
<feature type="transmembrane region" description="Helical" evidence="17">
    <location>
        <begin position="154"/>
        <end position="179"/>
    </location>
</feature>
<dbReference type="GO" id="GO:0003954">
    <property type="term" value="F:NADH dehydrogenase activity"/>
    <property type="evidence" value="ECO:0007669"/>
    <property type="project" value="TreeGrafter"/>
</dbReference>
<evidence type="ECO:0000256" key="6">
    <source>
        <dbReference type="ARBA" id="ARBA00022448"/>
    </source>
</evidence>
<dbReference type="GO" id="GO:0015990">
    <property type="term" value="P:electron transport coupled proton transport"/>
    <property type="evidence" value="ECO:0007669"/>
    <property type="project" value="TreeGrafter"/>
</dbReference>
<dbReference type="PANTHER" id="PTHR43507">
    <property type="entry name" value="NADH-UBIQUINONE OXIDOREDUCTASE CHAIN 4"/>
    <property type="match status" value="1"/>
</dbReference>
<evidence type="ECO:0000256" key="3">
    <source>
        <dbReference type="ARBA" id="ARBA00009025"/>
    </source>
</evidence>
<dbReference type="GO" id="GO:0042773">
    <property type="term" value="P:ATP synthesis coupled electron transport"/>
    <property type="evidence" value="ECO:0007669"/>
    <property type="project" value="InterPro"/>
</dbReference>
<feature type="transmembrane region" description="Helical" evidence="17">
    <location>
        <begin position="303"/>
        <end position="325"/>
    </location>
</feature>
<sequence>MVEFLLLSLTFFRNQYLFFLFLLLFCLSALNVQAWHGLFFFIDSQVYVVMMLMSMFILGLILFKEKSRGMLYLSQALVFISILFFIPGNVMMFYLLFELSMFPVLIMILGYGYQIEKLNSFYYLVFYASLCSFPFLFVYFNLDFSFMICYFDMVLSWEVATILSMTFLMKFPIFFLHLWLPKAHVEAPTTASMLLAGLLLKLGTIGFIRIMKCLSYNHLNFYFLVAFLGMVLAAFSAIFQSDVKAMAAYSSITHMSFVLCTLLFMSMSGKTASVLMMVAHGYTSTLMFYLIGEFYSVARTRMVYYFNSFMNSSLFFSIAFAVCMLTNCGTPPSLGFIAEFMTFSNMYVLFSGFFLVFLVYFVASFYYSVYLLVNSYMGKSYHFFQPWNVYMAFPILFMCFNVFWFTLMDSH</sequence>
<dbReference type="GO" id="GO:0031966">
    <property type="term" value="C:mitochondrial membrane"/>
    <property type="evidence" value="ECO:0007669"/>
    <property type="project" value="UniProtKB-SubCell"/>
</dbReference>
<comment type="function">
    <text evidence="1">Core subunit of the mitochondrial membrane respiratory chain NADH dehydrogenase (Complex I) that is believed to belong to the minimal assembly required for catalysis. Complex I functions in the transfer of electrons from NADH to the respiratory chain. The immediate electron acceptor for the enzyme is believed to be ubiquinone.</text>
</comment>
<evidence type="ECO:0000256" key="2">
    <source>
        <dbReference type="ARBA" id="ARBA00004225"/>
    </source>
</evidence>
<evidence type="ECO:0000256" key="1">
    <source>
        <dbReference type="ARBA" id="ARBA00003257"/>
    </source>
</evidence>
<comment type="subcellular location">
    <subcellularLocation>
        <location evidence="2 17">Mitochondrion membrane</location>
        <topology evidence="2 17">Multi-pass membrane protein</topology>
    </subcellularLocation>
</comment>
<dbReference type="AlphaFoldDB" id="A0A173MZY0"/>
<gene>
    <name evidence="19" type="primary">ND4</name>
</gene>
<keyword evidence="15 17" id="KW-0472">Membrane</keyword>
<dbReference type="PRINTS" id="PR01437">
    <property type="entry name" value="NUOXDRDTASE4"/>
</dbReference>
<dbReference type="EC" id="7.1.1.2" evidence="4 17"/>
<dbReference type="EMBL" id="LC050210">
    <property type="protein sequence ID" value="BAV12993.1"/>
    <property type="molecule type" value="Genomic_DNA"/>
</dbReference>
<dbReference type="GO" id="GO:0048039">
    <property type="term" value="F:ubiquinone binding"/>
    <property type="evidence" value="ECO:0007669"/>
    <property type="project" value="TreeGrafter"/>
</dbReference>
<evidence type="ECO:0000256" key="9">
    <source>
        <dbReference type="ARBA" id="ARBA00022967"/>
    </source>
</evidence>
<dbReference type="InterPro" id="IPR003918">
    <property type="entry name" value="NADH_UbQ_OxRdtase"/>
</dbReference>
<feature type="transmembrane region" description="Helical" evidence="17">
    <location>
        <begin position="121"/>
        <end position="142"/>
    </location>
</feature>
<keyword evidence="7 17" id="KW-0679">Respiratory chain</keyword>
<dbReference type="InterPro" id="IPR001750">
    <property type="entry name" value="ND/Mrp_TM"/>
</dbReference>
<dbReference type="Pfam" id="PF00361">
    <property type="entry name" value="Proton_antipo_M"/>
    <property type="match status" value="1"/>
</dbReference>
<feature type="transmembrane region" description="Helical" evidence="17">
    <location>
        <begin position="346"/>
        <end position="367"/>
    </location>
</feature>
<keyword evidence="12 17" id="KW-0520">NAD</keyword>
<evidence type="ECO:0000256" key="13">
    <source>
        <dbReference type="ARBA" id="ARBA00023075"/>
    </source>
</evidence>
<evidence type="ECO:0000256" key="8">
    <source>
        <dbReference type="ARBA" id="ARBA00022692"/>
    </source>
</evidence>
<evidence type="ECO:0000256" key="10">
    <source>
        <dbReference type="ARBA" id="ARBA00022982"/>
    </source>
</evidence>
<organism evidence="19">
    <name type="scientific">Strongyloides papillosus</name>
    <name type="common">Intestinal threadworm</name>
    <dbReference type="NCBI Taxonomy" id="174720"/>
    <lineage>
        <taxon>Eukaryota</taxon>
        <taxon>Metazoa</taxon>
        <taxon>Ecdysozoa</taxon>
        <taxon>Nematoda</taxon>
        <taxon>Chromadorea</taxon>
        <taxon>Rhabditida</taxon>
        <taxon>Tylenchina</taxon>
        <taxon>Panagrolaimomorpha</taxon>
        <taxon>Strongyloidoidea</taxon>
        <taxon>Strongyloididae</taxon>
        <taxon>Strongyloides</taxon>
    </lineage>
</organism>
<feature type="transmembrane region" description="Helical" evidence="17">
    <location>
        <begin position="93"/>
        <end position="115"/>
    </location>
</feature>
<keyword evidence="13 17" id="KW-0830">Ubiquinone</keyword>
<keyword evidence="9" id="KW-1278">Translocase</keyword>
<evidence type="ECO:0000256" key="7">
    <source>
        <dbReference type="ARBA" id="ARBA00022660"/>
    </source>
</evidence>
<feature type="transmembrane region" description="Helical" evidence="17">
    <location>
        <begin position="69"/>
        <end position="86"/>
    </location>
</feature>
<evidence type="ECO:0000256" key="5">
    <source>
        <dbReference type="ARBA" id="ARBA00021006"/>
    </source>
</evidence>
<keyword evidence="14 17" id="KW-0496">Mitochondrion</keyword>
<feature type="transmembrane region" description="Helical" evidence="17">
    <location>
        <begin position="46"/>
        <end position="63"/>
    </location>
</feature>
<keyword evidence="8 17" id="KW-0812">Transmembrane</keyword>
<evidence type="ECO:0000259" key="18">
    <source>
        <dbReference type="Pfam" id="PF00361"/>
    </source>
</evidence>
<keyword evidence="11 17" id="KW-1133">Transmembrane helix</keyword>
<feature type="domain" description="NADH:quinone oxidoreductase/Mrp antiporter transmembrane" evidence="18">
    <location>
        <begin position="89"/>
        <end position="357"/>
    </location>
</feature>
<evidence type="ECO:0000256" key="4">
    <source>
        <dbReference type="ARBA" id="ARBA00012944"/>
    </source>
</evidence>
<evidence type="ECO:0000313" key="19">
    <source>
        <dbReference type="EMBL" id="BAV12993.1"/>
    </source>
</evidence>
<feature type="transmembrane region" description="Helical" evidence="17">
    <location>
        <begin position="387"/>
        <end position="407"/>
    </location>
</feature>
<evidence type="ECO:0000256" key="12">
    <source>
        <dbReference type="ARBA" id="ARBA00023027"/>
    </source>
</evidence>
<feature type="transmembrane region" description="Helical" evidence="17">
    <location>
        <begin position="245"/>
        <end position="265"/>
    </location>
</feature>
<protein>
    <recommendedName>
        <fullName evidence="5 17">NADH-ubiquinone oxidoreductase chain 4</fullName>
        <ecNumber evidence="4 17">7.1.1.2</ecNumber>
    </recommendedName>
</protein>
<comment type="function">
    <text evidence="17">Core subunit of the mitochondrial membrane respiratory chain NADH dehydrogenase (Complex I) which catalyzes electron transfer from NADH through the respiratory chain, using ubiquinone as an electron acceptor. Essential for the catalytic activity and assembly of complex I.</text>
</comment>